<proteinExistence type="predicted"/>
<reference evidence="3" key="3">
    <citation type="journal article" date="2019" name="Int. J. Syst. Evol. Microbiol.">
        <title>The Global Catalogue of Microorganisms (GCM) 10K type strain sequencing project: providing services to taxonomists for standard genome sequencing and annotation.</title>
        <authorList>
            <consortium name="The Broad Institute Genomics Platform"/>
            <consortium name="The Broad Institute Genome Sequencing Center for Infectious Disease"/>
            <person name="Wu L."/>
            <person name="Ma J."/>
        </authorList>
    </citation>
    <scope>NUCLEOTIDE SEQUENCE [LARGE SCALE GENOMIC DNA]</scope>
    <source>
        <strain evidence="3">JCM 4565</strain>
    </source>
</reference>
<dbReference type="AlphaFoldDB" id="A0A077K9A9"/>
<organism evidence="1">
    <name type="scientific">Streptomyces blastmyceticus</name>
    <dbReference type="NCBI Taxonomy" id="68180"/>
    <lineage>
        <taxon>Bacteria</taxon>
        <taxon>Bacillati</taxon>
        <taxon>Actinomycetota</taxon>
        <taxon>Actinomycetes</taxon>
        <taxon>Kitasatosporales</taxon>
        <taxon>Streptomycetaceae</taxon>
        <taxon>Streptomyces</taxon>
    </lineage>
</organism>
<evidence type="ECO:0000313" key="1">
    <source>
        <dbReference type="EMBL" id="BAP27967.1"/>
    </source>
</evidence>
<sequence>MSTDKPVGAWQDARPDDARPLALTAEENRLVTARWERARAAHEGLDAVLETLAARLREPYGARLEGKQYRLKGLLAFRRQAAARKRLRVDVAAFARKVSDLNRYTLVLATDHYTAGVQQTYALLHEQGFELVPGSERNTWEDPLYKGFRAAWQRPGGEPRFEIRFHTPGSYSAQSENRLLYDLYRAGRVRGTTDGVEFSKAHEQAAELVQSRRYGMKSGEEGHR</sequence>
<keyword evidence="3" id="KW-1185">Reference proteome</keyword>
<evidence type="ECO:0000313" key="2">
    <source>
        <dbReference type="EMBL" id="GAA0350729.1"/>
    </source>
</evidence>
<dbReference type="EMBL" id="BAAABW010000016">
    <property type="protein sequence ID" value="GAA0350729.1"/>
    <property type="molecule type" value="Genomic_DNA"/>
</dbReference>
<reference evidence="2" key="4">
    <citation type="submission" date="2023-12" db="EMBL/GenBank/DDBJ databases">
        <authorList>
            <person name="Sun Q."/>
            <person name="Inoue M."/>
        </authorList>
    </citation>
    <scope>NUCLEOTIDE SEQUENCE</scope>
    <source>
        <strain evidence="2">JCM 4565</strain>
    </source>
</reference>
<protein>
    <submittedName>
        <fullName evidence="1">Uncharacterized protein</fullName>
    </submittedName>
</protein>
<evidence type="ECO:0000313" key="3">
    <source>
        <dbReference type="Proteomes" id="UP001500063"/>
    </source>
</evidence>
<dbReference type="Proteomes" id="UP001500063">
    <property type="component" value="Unassembled WGS sequence"/>
</dbReference>
<name>A0A077K9A9_9ACTN</name>
<gene>
    <name evidence="2" type="ORF">GCM10010319_29580</name>
</gene>
<reference evidence="1" key="2">
    <citation type="journal article" date="2014" name="J. Am. Chem. Soc.">
        <title>A methyltransferase initiates terpene cyclization in teleocidin B biosynthesis.</title>
        <authorList>
            <person name="Awakawa T."/>
            <person name="Zhang L."/>
            <person name="Wakimoto T."/>
            <person name="Hoshino S."/>
            <person name="Mori T."/>
            <person name="Ito T."/>
            <person name="Ishikawa J."/>
            <person name="Tanner M.E."/>
            <person name="Abe I."/>
        </authorList>
    </citation>
    <scope>NUCLEOTIDE SEQUENCE</scope>
    <source>
        <strain evidence="1">NBRC 12747</strain>
    </source>
</reference>
<dbReference type="EMBL" id="AB937726">
    <property type="protein sequence ID" value="BAP27967.1"/>
    <property type="molecule type" value="Genomic_DNA"/>
</dbReference>
<reference evidence="2" key="1">
    <citation type="journal article" date="2014" name="Int. J. Syst. Evol. Microbiol.">
        <title>Complete genome of a new Firmicutes species belonging to the dominant human colonic microbiota ('Ruminococcus bicirculans') reveals two chromosomes and a selective capacity to utilize plant glucans.</title>
        <authorList>
            <consortium name="NISC Comparative Sequencing Program"/>
            <person name="Wegmann U."/>
            <person name="Louis P."/>
            <person name="Goesmann A."/>
            <person name="Henrissat B."/>
            <person name="Duncan S.H."/>
            <person name="Flint H.J."/>
        </authorList>
    </citation>
    <scope>NUCLEOTIDE SEQUENCE</scope>
    <source>
        <strain evidence="2">JCM 4565</strain>
    </source>
</reference>
<accession>A0A077K9A9</accession>
<dbReference type="RefSeq" id="WP_344118243.1">
    <property type="nucleotide sequence ID" value="NZ_BAAABW010000016.1"/>
</dbReference>